<dbReference type="AlphaFoldDB" id="A0A8A1LFW5"/>
<evidence type="ECO:0000313" key="3">
    <source>
        <dbReference type="Proteomes" id="UP000663419"/>
    </source>
</evidence>
<protein>
    <submittedName>
        <fullName evidence="2">Uncharacterized protein</fullName>
    </submittedName>
</protein>
<feature type="compositionally biased region" description="Basic and acidic residues" evidence="1">
    <location>
        <begin position="1"/>
        <end position="10"/>
    </location>
</feature>
<evidence type="ECO:0000313" key="2">
    <source>
        <dbReference type="EMBL" id="QSS50872.1"/>
    </source>
</evidence>
<evidence type="ECO:0000256" key="1">
    <source>
        <dbReference type="SAM" id="MobiDB-lite"/>
    </source>
</evidence>
<gene>
    <name evidence="2" type="ORF">I7I53_06043</name>
</gene>
<organism evidence="2 3">
    <name type="scientific">Ajellomyces capsulatus (strain H88)</name>
    <name type="common">Darling's disease fungus</name>
    <name type="synonym">Histoplasma capsulatum</name>
    <dbReference type="NCBI Taxonomy" id="544711"/>
    <lineage>
        <taxon>Eukaryota</taxon>
        <taxon>Fungi</taxon>
        <taxon>Dikarya</taxon>
        <taxon>Ascomycota</taxon>
        <taxon>Pezizomycotina</taxon>
        <taxon>Eurotiomycetes</taxon>
        <taxon>Eurotiomycetidae</taxon>
        <taxon>Onygenales</taxon>
        <taxon>Ajellomycetaceae</taxon>
        <taxon>Histoplasma</taxon>
    </lineage>
</organism>
<proteinExistence type="predicted"/>
<feature type="region of interest" description="Disordered" evidence="1">
    <location>
        <begin position="1"/>
        <end position="30"/>
    </location>
</feature>
<accession>A0A8A1LFW5</accession>
<dbReference type="EMBL" id="CP069103">
    <property type="protein sequence ID" value="QSS50872.1"/>
    <property type="molecule type" value="Genomic_DNA"/>
</dbReference>
<sequence>MSRKSSHDMSCRCSSLGRSRREHELQRSGSGCPVSCFVQPREIAGLLPGRVDLEGKAVSRFIIRPSHVAGYCLLSTSAITWAATPLNHRSFKLGIASNGV</sequence>
<dbReference type="VEuPathDB" id="FungiDB:I7I53_06043"/>
<dbReference type="Proteomes" id="UP000663419">
    <property type="component" value="Chromosome 2"/>
</dbReference>
<name>A0A8A1LFW5_AJEC8</name>
<reference evidence="2" key="1">
    <citation type="submission" date="2021-01" db="EMBL/GenBank/DDBJ databases">
        <title>Chromosome-level genome assembly of a human fungal pathogen reveals clustering of transcriptionally co-regulated genes.</title>
        <authorList>
            <person name="Voorhies M."/>
            <person name="Cohen S."/>
            <person name="Shea T.P."/>
            <person name="Petrus S."/>
            <person name="Munoz J.F."/>
            <person name="Poplawski S."/>
            <person name="Goldman W.E."/>
            <person name="Michael T."/>
            <person name="Cuomo C.A."/>
            <person name="Sil A."/>
            <person name="Beyhan S."/>
        </authorList>
    </citation>
    <scope>NUCLEOTIDE SEQUENCE</scope>
    <source>
        <strain evidence="2">H88</strain>
    </source>
</reference>